<gene>
    <name evidence="3" type="ORF">N7460_000185</name>
</gene>
<feature type="region of interest" description="Disordered" evidence="1">
    <location>
        <begin position="656"/>
        <end position="700"/>
    </location>
</feature>
<dbReference type="Proteomes" id="UP001219568">
    <property type="component" value="Unassembled WGS sequence"/>
</dbReference>
<dbReference type="AlphaFoldDB" id="A0AAD6IM63"/>
<name>A0AAD6IM63_PENCN</name>
<dbReference type="InterPro" id="IPR011009">
    <property type="entry name" value="Kinase-like_dom_sf"/>
</dbReference>
<feature type="compositionally biased region" description="Low complexity" evidence="1">
    <location>
        <begin position="513"/>
        <end position="523"/>
    </location>
</feature>
<evidence type="ECO:0000313" key="4">
    <source>
        <dbReference type="Proteomes" id="UP001219568"/>
    </source>
</evidence>
<feature type="compositionally biased region" description="Basic and acidic residues" evidence="1">
    <location>
        <begin position="656"/>
        <end position="671"/>
    </location>
</feature>
<dbReference type="GO" id="GO:0004672">
    <property type="term" value="F:protein kinase activity"/>
    <property type="evidence" value="ECO:0007669"/>
    <property type="project" value="InterPro"/>
</dbReference>
<protein>
    <recommendedName>
        <fullName evidence="2">Protein kinase domain-containing protein</fullName>
    </recommendedName>
</protein>
<dbReference type="Gene3D" id="1.10.510.10">
    <property type="entry name" value="Transferase(Phosphotransferase) domain 1"/>
    <property type="match status" value="1"/>
</dbReference>
<proteinExistence type="predicted"/>
<feature type="region of interest" description="Disordered" evidence="1">
    <location>
        <begin position="328"/>
        <end position="390"/>
    </location>
</feature>
<evidence type="ECO:0000259" key="2">
    <source>
        <dbReference type="PROSITE" id="PS50011"/>
    </source>
</evidence>
<dbReference type="InterPro" id="IPR000719">
    <property type="entry name" value="Prot_kinase_dom"/>
</dbReference>
<evidence type="ECO:0000256" key="1">
    <source>
        <dbReference type="SAM" id="MobiDB-lite"/>
    </source>
</evidence>
<feature type="region of interest" description="Disordered" evidence="1">
    <location>
        <begin position="721"/>
        <end position="764"/>
    </location>
</feature>
<accession>A0AAD6IM63</accession>
<dbReference type="PROSITE" id="PS50011">
    <property type="entry name" value="PROTEIN_KINASE_DOM"/>
    <property type="match status" value="1"/>
</dbReference>
<feature type="region of interest" description="Disordered" evidence="1">
    <location>
        <begin position="453"/>
        <end position="525"/>
    </location>
</feature>
<organism evidence="3 4">
    <name type="scientific">Penicillium canescens</name>
    <dbReference type="NCBI Taxonomy" id="5083"/>
    <lineage>
        <taxon>Eukaryota</taxon>
        <taxon>Fungi</taxon>
        <taxon>Dikarya</taxon>
        <taxon>Ascomycota</taxon>
        <taxon>Pezizomycotina</taxon>
        <taxon>Eurotiomycetes</taxon>
        <taxon>Eurotiomycetidae</taxon>
        <taxon>Eurotiales</taxon>
        <taxon>Aspergillaceae</taxon>
        <taxon>Penicillium</taxon>
    </lineage>
</organism>
<feature type="compositionally biased region" description="Low complexity" evidence="1">
    <location>
        <begin position="411"/>
        <end position="426"/>
    </location>
</feature>
<feature type="compositionally biased region" description="Polar residues" evidence="1">
    <location>
        <begin position="487"/>
        <end position="504"/>
    </location>
</feature>
<evidence type="ECO:0000313" key="3">
    <source>
        <dbReference type="EMBL" id="KAJ6056911.1"/>
    </source>
</evidence>
<reference evidence="3" key="1">
    <citation type="journal article" date="2023" name="IMA Fungus">
        <title>Comparative genomic study of the Penicillium genus elucidates a diverse pangenome and 15 lateral gene transfer events.</title>
        <authorList>
            <person name="Petersen C."/>
            <person name="Sorensen T."/>
            <person name="Nielsen M.R."/>
            <person name="Sondergaard T.E."/>
            <person name="Sorensen J.L."/>
            <person name="Fitzpatrick D.A."/>
            <person name="Frisvad J.C."/>
            <person name="Nielsen K.L."/>
        </authorList>
    </citation>
    <scope>NUCLEOTIDE SEQUENCE</scope>
    <source>
        <strain evidence="3">IBT 15450</strain>
    </source>
</reference>
<dbReference type="EMBL" id="JAQJZL010000001">
    <property type="protein sequence ID" value="KAJ6056911.1"/>
    <property type="molecule type" value="Genomic_DNA"/>
</dbReference>
<feature type="domain" description="Protein kinase" evidence="2">
    <location>
        <begin position="122"/>
        <end position="452"/>
    </location>
</feature>
<comment type="caution">
    <text evidence="3">The sequence shown here is derived from an EMBL/GenBank/DDBJ whole genome shotgun (WGS) entry which is preliminary data.</text>
</comment>
<dbReference type="Pfam" id="PF07714">
    <property type="entry name" value="PK_Tyr_Ser-Thr"/>
    <property type="match status" value="1"/>
</dbReference>
<sequence>MSQHAETSTSLWWPEERIKSTLDTKYIVSRLRQENIPRLFELPRWGEGLTSETYMEYILLKAGRLFLILDAIGIPDRIFALVDESCDDDDLPIAEHSVDLLRLCPHGEDINLDTRFFHAQWRFLVRGIGEGDHVVYTENEGVPVEVVRSHTSSGLHGRDDTVDKVVLAGSVCRVYMRTQVQLGGAPHFFSSNEVLAEIRKLRNLSHEHLISVYASYLKDDSVSVLFTGATADWTLHSFLTDEPSAFKRLPKEQRRQTLITWPHCLASAVSWLHARGHSHGAIRPSNIYIDANYHISLGQFQALDSLLSPPHVNDLEAYNYSAPERWVRPSAPAAPQKPPPPTQTLLQSGGRTKRRAKPARLALSPLNESPPSSAENPRPDSATSKGTVIRIGLPGSPSRFSFAFSSSSSSAGSSSASSAATDATASPNTNQSTTKKLRPSFWPLKSRARTFISSSSTSSSSASSTNISIPPSSPSTTSFSISPTNTLHPRSSSLRHSTSAQSLAPSFRPPTPHSTAAPSTSNSLPQDSPADLFSLAAITLDILTTLHKRTLTSFSTHRAARNRSAGRGGGMADASFHLSRNAVQVQSWIALLEGDALKRCRRDRKSDRCFWAVPRILIVVRAMLDGDAGRRPSAKRVRRCFGGAVKIGFGGVHCGKKGEKGDGGKKEKENDGGGGGGGYGRNLEAIGEEGGSGSGFGSSASVAPASIAPSIFPSEAASDFDFGFEDTASGTESEDETEHEREKGPQVKIQVEEDSDGDIPEDEPEIRVDRVSPQLYLPDLDVNITGFEGLTFNR</sequence>
<feature type="compositionally biased region" description="Polar residues" evidence="1">
    <location>
        <begin position="366"/>
        <end position="386"/>
    </location>
</feature>
<feature type="compositionally biased region" description="Acidic residues" evidence="1">
    <location>
        <begin position="752"/>
        <end position="764"/>
    </location>
</feature>
<feature type="region of interest" description="Disordered" evidence="1">
    <location>
        <begin position="411"/>
        <end position="440"/>
    </location>
</feature>
<dbReference type="InterPro" id="IPR001245">
    <property type="entry name" value="Ser-Thr/Tyr_kinase_cat_dom"/>
</dbReference>
<feature type="compositionally biased region" description="Low complexity" evidence="1">
    <location>
        <begin position="453"/>
        <end position="486"/>
    </location>
</feature>
<dbReference type="SUPFAM" id="SSF56112">
    <property type="entry name" value="Protein kinase-like (PK-like)"/>
    <property type="match status" value="1"/>
</dbReference>
<keyword evidence="4" id="KW-1185">Reference proteome</keyword>
<dbReference type="GO" id="GO:0005524">
    <property type="term" value="F:ATP binding"/>
    <property type="evidence" value="ECO:0007669"/>
    <property type="project" value="InterPro"/>
</dbReference>
<reference evidence="3" key="2">
    <citation type="submission" date="2023-01" db="EMBL/GenBank/DDBJ databases">
        <authorList>
            <person name="Petersen C."/>
        </authorList>
    </citation>
    <scope>NUCLEOTIDE SEQUENCE</scope>
    <source>
        <strain evidence="3">IBT 15450</strain>
    </source>
</reference>